<reference evidence="2" key="1">
    <citation type="submission" date="2023-03" db="EMBL/GenBank/DDBJ databases">
        <title>Massive genome expansion in bonnet fungi (Mycena s.s.) driven by repeated elements and novel gene families across ecological guilds.</title>
        <authorList>
            <consortium name="Lawrence Berkeley National Laboratory"/>
            <person name="Harder C.B."/>
            <person name="Miyauchi S."/>
            <person name="Viragh M."/>
            <person name="Kuo A."/>
            <person name="Thoen E."/>
            <person name="Andreopoulos B."/>
            <person name="Lu D."/>
            <person name="Skrede I."/>
            <person name="Drula E."/>
            <person name="Henrissat B."/>
            <person name="Morin E."/>
            <person name="Kohler A."/>
            <person name="Barry K."/>
            <person name="LaButti K."/>
            <person name="Morin E."/>
            <person name="Salamov A."/>
            <person name="Lipzen A."/>
            <person name="Mereny Z."/>
            <person name="Hegedus B."/>
            <person name="Baldrian P."/>
            <person name="Stursova M."/>
            <person name="Weitz H."/>
            <person name="Taylor A."/>
            <person name="Grigoriev I.V."/>
            <person name="Nagy L.G."/>
            <person name="Martin F."/>
            <person name="Kauserud H."/>
        </authorList>
    </citation>
    <scope>NUCLEOTIDE SEQUENCE</scope>
    <source>
        <strain evidence="2">CBHHK188m</strain>
    </source>
</reference>
<dbReference type="InterPro" id="IPR013149">
    <property type="entry name" value="ADH-like_C"/>
</dbReference>
<accession>A0AAD7I3Q7</accession>
<dbReference type="InterPro" id="IPR047122">
    <property type="entry name" value="Trans-enoyl_RdTase-like"/>
</dbReference>
<evidence type="ECO:0000259" key="1">
    <source>
        <dbReference type="Pfam" id="PF00107"/>
    </source>
</evidence>
<dbReference type="PANTHER" id="PTHR45348:SF2">
    <property type="entry name" value="ZINC-TYPE ALCOHOL DEHYDROGENASE-LIKE PROTEIN C2E1P3.01"/>
    <property type="match status" value="1"/>
</dbReference>
<name>A0AAD7I3Q7_9AGAR</name>
<dbReference type="Pfam" id="PF00107">
    <property type="entry name" value="ADH_zinc_N"/>
    <property type="match status" value="1"/>
</dbReference>
<comment type="caution">
    <text evidence="2">The sequence shown here is derived from an EMBL/GenBank/DDBJ whole genome shotgun (WGS) entry which is preliminary data.</text>
</comment>
<dbReference type="Gene3D" id="3.40.50.720">
    <property type="entry name" value="NAD(P)-binding Rossmann-like Domain"/>
    <property type="match status" value="1"/>
</dbReference>
<dbReference type="EMBL" id="JARJLG010000162">
    <property type="protein sequence ID" value="KAJ7734372.1"/>
    <property type="molecule type" value="Genomic_DNA"/>
</dbReference>
<feature type="domain" description="Alcohol dehydrogenase-like C-terminal" evidence="1">
    <location>
        <begin position="24"/>
        <end position="136"/>
    </location>
</feature>
<evidence type="ECO:0000313" key="2">
    <source>
        <dbReference type="EMBL" id="KAJ7734372.1"/>
    </source>
</evidence>
<dbReference type="InterPro" id="IPR036291">
    <property type="entry name" value="NAD(P)-bd_dom_sf"/>
</dbReference>
<dbReference type="AlphaFoldDB" id="A0AAD7I3Q7"/>
<gene>
    <name evidence="2" type="ORF">DFH07DRAFT_129523</name>
</gene>
<proteinExistence type="predicted"/>
<protein>
    <recommendedName>
        <fullName evidence="1">Alcohol dehydrogenase-like C-terminal domain-containing protein</fullName>
    </recommendedName>
</protein>
<organism evidence="2 3">
    <name type="scientific">Mycena maculata</name>
    <dbReference type="NCBI Taxonomy" id="230809"/>
    <lineage>
        <taxon>Eukaryota</taxon>
        <taxon>Fungi</taxon>
        <taxon>Dikarya</taxon>
        <taxon>Basidiomycota</taxon>
        <taxon>Agaricomycotina</taxon>
        <taxon>Agaricomycetes</taxon>
        <taxon>Agaricomycetidae</taxon>
        <taxon>Agaricales</taxon>
        <taxon>Marasmiineae</taxon>
        <taxon>Mycenaceae</taxon>
        <taxon>Mycena</taxon>
    </lineage>
</organism>
<dbReference type="GO" id="GO:0016651">
    <property type="term" value="F:oxidoreductase activity, acting on NAD(P)H"/>
    <property type="evidence" value="ECO:0007669"/>
    <property type="project" value="InterPro"/>
</dbReference>
<dbReference type="Proteomes" id="UP001215280">
    <property type="component" value="Unassembled WGS sequence"/>
</dbReference>
<dbReference type="SUPFAM" id="SSF51735">
    <property type="entry name" value="NAD(P)-binding Rossmann-fold domains"/>
    <property type="match status" value="1"/>
</dbReference>
<sequence length="166" mass="17748">MGLPGFQGKYFNQCILALRGSTSVGQFEIHLASLSGFSYIIVTASSKHEKRLKYLGGTRFVDHDCPLSELASVHGLKMVMDGLFTLVFDVVGSPATQQALYDALVPRGKLALIAMHSEIVISPSPGDAKSVISVQGLLTFPANEAFGTEVCASARELFATGNLKVR</sequence>
<evidence type="ECO:0000313" key="3">
    <source>
        <dbReference type="Proteomes" id="UP001215280"/>
    </source>
</evidence>
<dbReference type="PANTHER" id="PTHR45348">
    <property type="entry name" value="HYPOTHETICAL OXIDOREDUCTASE (EUROFUNG)"/>
    <property type="match status" value="1"/>
</dbReference>
<keyword evidence="3" id="KW-1185">Reference proteome</keyword>